<evidence type="ECO:0000256" key="1">
    <source>
        <dbReference type="SAM" id="SignalP"/>
    </source>
</evidence>
<dbReference type="OrthoDB" id="9759948at2"/>
<keyword evidence="7" id="KW-1185">Reference proteome</keyword>
<accession>A0A2T5IZJ2</accession>
<evidence type="ECO:0000259" key="3">
    <source>
        <dbReference type="Pfam" id="PF25222"/>
    </source>
</evidence>
<feature type="domain" description="Lnb N-terminal periplasmic" evidence="2">
    <location>
        <begin position="124"/>
        <end position="292"/>
    </location>
</feature>
<protein>
    <submittedName>
        <fullName evidence="6">Uncharacterized protein DUF4105</fullName>
    </submittedName>
</protein>
<feature type="domain" description="DUF7840" evidence="3">
    <location>
        <begin position="398"/>
        <end position="625"/>
    </location>
</feature>
<feature type="chain" id="PRO_5030856501" evidence="1">
    <location>
        <begin position="19"/>
        <end position="626"/>
    </location>
</feature>
<dbReference type="Pfam" id="PF25222">
    <property type="entry name" value="DUF7840"/>
    <property type="match status" value="1"/>
</dbReference>
<comment type="caution">
    <text evidence="6">The sequence shown here is derived from an EMBL/GenBank/DDBJ whole genome shotgun (WGS) entry which is preliminary data.</text>
</comment>
<organism evidence="6 7">
    <name type="scientific">Agitococcus lubricus</name>
    <dbReference type="NCBI Taxonomy" id="1077255"/>
    <lineage>
        <taxon>Bacteria</taxon>
        <taxon>Pseudomonadati</taxon>
        <taxon>Pseudomonadota</taxon>
        <taxon>Gammaproteobacteria</taxon>
        <taxon>Moraxellales</taxon>
        <taxon>Moraxellaceae</taxon>
        <taxon>Agitococcus</taxon>
    </lineage>
</organism>
<dbReference type="RefSeq" id="WP_107865467.1">
    <property type="nucleotide sequence ID" value="NZ_QAON01000006.1"/>
</dbReference>
<dbReference type="InterPro" id="IPR025178">
    <property type="entry name" value="Lnb_N"/>
</dbReference>
<proteinExistence type="predicted"/>
<feature type="domain" description="DUF7842" evidence="4">
    <location>
        <begin position="302"/>
        <end position="393"/>
    </location>
</feature>
<evidence type="ECO:0000259" key="5">
    <source>
        <dbReference type="Pfam" id="PF25225"/>
    </source>
</evidence>
<keyword evidence="1" id="KW-0732">Signal</keyword>
<dbReference type="InterPro" id="IPR057164">
    <property type="entry name" value="DUF7842"/>
</dbReference>
<dbReference type="Pfam" id="PF25225">
    <property type="entry name" value="DUF7843"/>
    <property type="match status" value="1"/>
</dbReference>
<evidence type="ECO:0000259" key="2">
    <source>
        <dbReference type="Pfam" id="PF13387"/>
    </source>
</evidence>
<dbReference type="Pfam" id="PF13387">
    <property type="entry name" value="Lnb_N"/>
    <property type="match status" value="1"/>
</dbReference>
<feature type="signal peptide" evidence="1">
    <location>
        <begin position="1"/>
        <end position="18"/>
    </location>
</feature>
<dbReference type="EMBL" id="QAON01000006">
    <property type="protein sequence ID" value="PTQ89501.1"/>
    <property type="molecule type" value="Genomic_DNA"/>
</dbReference>
<evidence type="ECO:0000313" key="6">
    <source>
        <dbReference type="EMBL" id="PTQ89501.1"/>
    </source>
</evidence>
<name>A0A2T5IZJ2_9GAMM</name>
<dbReference type="InterPro" id="IPR057165">
    <property type="entry name" value="DUF7843"/>
</dbReference>
<dbReference type="Proteomes" id="UP000244223">
    <property type="component" value="Unassembled WGS sequence"/>
</dbReference>
<evidence type="ECO:0000313" key="7">
    <source>
        <dbReference type="Proteomes" id="UP000244223"/>
    </source>
</evidence>
<gene>
    <name evidence="6" type="ORF">C8N29_10632</name>
</gene>
<dbReference type="AlphaFoldDB" id="A0A2T5IZJ2"/>
<reference evidence="6 7" key="1">
    <citation type="submission" date="2018-04" db="EMBL/GenBank/DDBJ databases">
        <title>Genomic Encyclopedia of Archaeal and Bacterial Type Strains, Phase II (KMG-II): from individual species to whole genera.</title>
        <authorList>
            <person name="Goeker M."/>
        </authorList>
    </citation>
    <scope>NUCLEOTIDE SEQUENCE [LARGE SCALE GENOMIC DNA]</scope>
    <source>
        <strain evidence="6 7">DSM 5822</strain>
    </source>
</reference>
<evidence type="ECO:0000259" key="4">
    <source>
        <dbReference type="Pfam" id="PF25224"/>
    </source>
</evidence>
<dbReference type="InterPro" id="IPR057162">
    <property type="entry name" value="DUF7840"/>
</dbReference>
<feature type="domain" description="DUF7843" evidence="5">
    <location>
        <begin position="31"/>
        <end position="107"/>
    </location>
</feature>
<dbReference type="Pfam" id="PF25224">
    <property type="entry name" value="DUF7842"/>
    <property type="match status" value="1"/>
</dbReference>
<sequence>MKLYSLLTALCCASPLYADALHTWQQPANTQQLSEHGYWRILLRYEQRADQQWQSMVSDTKFFVSPDGQLNPKAELEATLNALSQPAAPDQGVRCLFPARVAWLTQQLAIPAAEIATQACPALDNWVSGINAHQATLVFAADFTNNPSSMFGHTLLRMDTAEQTEETRLLAYAINYAAQTNTSNGLEFAYKGLTGGYGGAFSILPYYEKVKEYNDFENRDLWEYQLNLSPSEVKQALYHLWEIKQINFPYYFLSSNCSYQLLALIEAARPNTYLRKDFPVYAIPTDTLRRVLLEKNILRKLVYRPASGTSLAFHAQKNSHAVNQKAKLLVTQVDTSLDGLTLSEQAQAYEMAYDYLYYQYLAHETEQHTAPSKLRQLLVKRSQLTIPDQRHTPPQPAVDPAQGHATARVSVGWQAHQQQNLSVLEWRPAYQDLLDNDEGYRRGAAIDFLRIRLGYNHQQQEAKLLNATLLNIDSLASRNPFIRPISWNVALGLEQAALDAGVFSEQEQHSVGFVRGGAGISQHYGEQTLCFSLTQAQLQIGNALDIGWRVGAGVKLGCRWQSQTLGQWLLSHQTLFISHEDAWQHSELFGYQWQFTRDSALRLQAEYQQQDTQSWHSIGASWLYYY</sequence>